<dbReference type="OrthoDB" id="128186at2"/>
<accession>A0A1Y2MQT9</accession>
<feature type="domain" description="Alpha/beta hydrolase fold-3" evidence="2">
    <location>
        <begin position="70"/>
        <end position="269"/>
    </location>
</feature>
<proteinExistence type="predicted"/>
<dbReference type="PANTHER" id="PTHR48081">
    <property type="entry name" value="AB HYDROLASE SUPERFAMILY PROTEIN C4A8.06C"/>
    <property type="match status" value="1"/>
</dbReference>
<dbReference type="AlphaFoldDB" id="A0A1Y2MQT9"/>
<dbReference type="RefSeq" id="WP_085915113.1">
    <property type="nucleotide sequence ID" value="NZ_AP018920.1"/>
</dbReference>
<sequence>MSEFVAQANQAWLDAHPPGEPGFAEWRQAVTAMHAQYPVPEDAEIGEVDAGGVPCLWVSAPGVARDRAAIHLHSGGYVMGSAHNYREFAYRLSRALDARVLVVDFRLAPEHLYPAALDDARAAYLWLTTQVDPARIIATGDSAGGGLALGLQMSLRDKGEPTSGAIALFSPWADLAAEGASYDEFPEDPVVSRPFALANCELYLSGADPHTVPYASPVSGDFHDLPPIFAVAGAHEALRDDSVRVVEKARAAGGEAELLLIAHVPHIFTIFPFLPEAAEALEAAKAFVRPRV</sequence>
<evidence type="ECO:0000313" key="3">
    <source>
        <dbReference type="EMBL" id="OSY37077.1"/>
    </source>
</evidence>
<dbReference type="InterPro" id="IPR029058">
    <property type="entry name" value="AB_hydrolase_fold"/>
</dbReference>
<dbReference type="Pfam" id="PF07859">
    <property type="entry name" value="Abhydrolase_3"/>
    <property type="match status" value="1"/>
</dbReference>
<dbReference type="InterPro" id="IPR013094">
    <property type="entry name" value="AB_hydrolase_3"/>
</dbReference>
<dbReference type="GO" id="GO:0016787">
    <property type="term" value="F:hydrolase activity"/>
    <property type="evidence" value="ECO:0007669"/>
    <property type="project" value="UniProtKB-KW"/>
</dbReference>
<dbReference type="Gene3D" id="3.40.50.1820">
    <property type="entry name" value="alpha/beta hydrolase"/>
    <property type="match status" value="1"/>
</dbReference>
<gene>
    <name evidence="3" type="primary">mlhB_2</name>
    <name evidence="3" type="ORF">BG845_04960</name>
</gene>
<evidence type="ECO:0000256" key="1">
    <source>
        <dbReference type="ARBA" id="ARBA00022801"/>
    </source>
</evidence>
<dbReference type="InterPro" id="IPR050300">
    <property type="entry name" value="GDXG_lipolytic_enzyme"/>
</dbReference>
<keyword evidence="4" id="KW-1185">Reference proteome</keyword>
<evidence type="ECO:0000313" key="4">
    <source>
        <dbReference type="Proteomes" id="UP000194360"/>
    </source>
</evidence>
<comment type="caution">
    <text evidence="3">The sequence shown here is derived from an EMBL/GenBank/DDBJ whole genome shotgun (WGS) entry which is preliminary data.</text>
</comment>
<dbReference type="SUPFAM" id="SSF53474">
    <property type="entry name" value="alpha/beta-Hydrolases"/>
    <property type="match status" value="1"/>
</dbReference>
<name>A0A1Y2MQT9_PSEAH</name>
<dbReference type="PANTHER" id="PTHR48081:SF8">
    <property type="entry name" value="ALPHA_BETA HYDROLASE FOLD-3 DOMAIN-CONTAINING PROTEIN-RELATED"/>
    <property type="match status" value="1"/>
</dbReference>
<evidence type="ECO:0000259" key="2">
    <source>
        <dbReference type="Pfam" id="PF07859"/>
    </source>
</evidence>
<protein>
    <submittedName>
        <fullName evidence="3">Monoterpene epsilon-lactone hydrolase</fullName>
        <ecNumber evidence="3">3.1.1.83</ecNumber>
    </submittedName>
</protein>
<dbReference type="STRING" id="2074.BG845_04960"/>
<dbReference type="Proteomes" id="UP000194360">
    <property type="component" value="Unassembled WGS sequence"/>
</dbReference>
<dbReference type="EC" id="3.1.1.83" evidence="3"/>
<organism evidence="3 4">
    <name type="scientific">Pseudonocardia autotrophica</name>
    <name type="common">Amycolata autotrophica</name>
    <name type="synonym">Nocardia autotrophica</name>
    <dbReference type="NCBI Taxonomy" id="2074"/>
    <lineage>
        <taxon>Bacteria</taxon>
        <taxon>Bacillati</taxon>
        <taxon>Actinomycetota</taxon>
        <taxon>Actinomycetes</taxon>
        <taxon>Pseudonocardiales</taxon>
        <taxon>Pseudonocardiaceae</taxon>
        <taxon>Pseudonocardia</taxon>
    </lineage>
</organism>
<dbReference type="EMBL" id="MIGB01000033">
    <property type="protein sequence ID" value="OSY37077.1"/>
    <property type="molecule type" value="Genomic_DNA"/>
</dbReference>
<reference evidence="3 4" key="1">
    <citation type="submission" date="2016-09" db="EMBL/GenBank/DDBJ databases">
        <title>Pseudonocardia autotrophica DSM535, a candidate organism with high potential of specific P450 cytochromes.</title>
        <authorList>
            <person name="Grumaz C."/>
            <person name="Vainshtein Y."/>
            <person name="Kirstahler P."/>
            <person name="Sohn K."/>
        </authorList>
    </citation>
    <scope>NUCLEOTIDE SEQUENCE [LARGE SCALE GENOMIC DNA]</scope>
    <source>
        <strain evidence="3 4">DSM 535</strain>
    </source>
</reference>
<keyword evidence="1 3" id="KW-0378">Hydrolase</keyword>